<evidence type="ECO:0000313" key="3">
    <source>
        <dbReference type="Proteomes" id="UP000176339"/>
    </source>
</evidence>
<reference evidence="2 3" key="1">
    <citation type="journal article" date="2016" name="Nat. Commun.">
        <title>Thousands of microbial genomes shed light on interconnected biogeochemical processes in an aquifer system.</title>
        <authorList>
            <person name="Anantharaman K."/>
            <person name="Brown C.T."/>
            <person name="Hug L.A."/>
            <person name="Sharon I."/>
            <person name="Castelle C.J."/>
            <person name="Probst A.J."/>
            <person name="Thomas B.C."/>
            <person name="Singh A."/>
            <person name="Wilkins M.J."/>
            <person name="Karaoz U."/>
            <person name="Brodie E.L."/>
            <person name="Williams K.H."/>
            <person name="Hubbard S.S."/>
            <person name="Banfield J.F."/>
        </authorList>
    </citation>
    <scope>NUCLEOTIDE SEQUENCE [LARGE SCALE GENOMIC DNA]</scope>
</reference>
<feature type="signal peptide" evidence="1">
    <location>
        <begin position="1"/>
        <end position="20"/>
    </location>
</feature>
<evidence type="ECO:0000256" key="1">
    <source>
        <dbReference type="SAM" id="SignalP"/>
    </source>
</evidence>
<name>A0A1F5NYV6_9BACT</name>
<protein>
    <recommendedName>
        <fullName evidence="4">Outer membrane protein beta-barrel domain-containing protein</fullName>
    </recommendedName>
</protein>
<dbReference type="EMBL" id="MFEN01000064">
    <property type="protein sequence ID" value="OGE82825.1"/>
    <property type="molecule type" value="Genomic_DNA"/>
</dbReference>
<dbReference type="Proteomes" id="UP000176339">
    <property type="component" value="Unassembled WGS sequence"/>
</dbReference>
<comment type="caution">
    <text evidence="2">The sequence shown here is derived from an EMBL/GenBank/DDBJ whole genome shotgun (WGS) entry which is preliminary data.</text>
</comment>
<accession>A0A1F5NYV6</accession>
<evidence type="ECO:0000313" key="2">
    <source>
        <dbReference type="EMBL" id="OGE82825.1"/>
    </source>
</evidence>
<proteinExistence type="predicted"/>
<gene>
    <name evidence="2" type="ORF">A2846_00695</name>
</gene>
<feature type="chain" id="PRO_5009520270" description="Outer membrane protein beta-barrel domain-containing protein" evidence="1">
    <location>
        <begin position="21"/>
        <end position="216"/>
    </location>
</feature>
<evidence type="ECO:0008006" key="4">
    <source>
        <dbReference type="Google" id="ProtNLM"/>
    </source>
</evidence>
<dbReference type="AlphaFoldDB" id="A0A1F5NYV6"/>
<keyword evidence="1" id="KW-0732">Signal</keyword>
<sequence length="216" mass="23314">MRSIFVFFVCVFAFALSASAQDRPGNISVYAVGNSFSSGGARKTVPGADVRFLEAHRISFGASYLQFASGGVVEHRVLYTIGGVEMAGTDDTTTASTKVLLGTVRVNFTKKAFQPFAGFGVGQARVTETRYSSNLKFSPELDLVNDRNWQTIEANYYRFGVPGQTDTSRHLVFAPTGGFNIAIPKTPLVISPSFTYLVGKEGYRAQVVSFGIGASF</sequence>
<organism evidence="2 3">
    <name type="scientific">Candidatus Doudnabacteria bacterium RIFCSPHIGHO2_01_FULL_49_9</name>
    <dbReference type="NCBI Taxonomy" id="1817827"/>
    <lineage>
        <taxon>Bacteria</taxon>
        <taxon>Candidatus Doudnaibacteriota</taxon>
    </lineage>
</organism>